<proteinExistence type="predicted"/>
<dbReference type="InterPro" id="IPR009045">
    <property type="entry name" value="Zn_M74/Hedgehog-like"/>
</dbReference>
<feature type="domain" description="Peptidase M15A C-terminal" evidence="1">
    <location>
        <begin position="3"/>
        <end position="120"/>
    </location>
</feature>
<reference evidence="2" key="1">
    <citation type="journal article" date="2021" name="Proc. Natl. Acad. Sci. U.S.A.">
        <title>A Catalog of Tens of Thousands of Viruses from Human Metagenomes Reveals Hidden Associations with Chronic Diseases.</title>
        <authorList>
            <person name="Tisza M.J."/>
            <person name="Buck C.B."/>
        </authorList>
    </citation>
    <scope>NUCLEOTIDE SEQUENCE</scope>
    <source>
        <strain evidence="2">CtfYP22</strain>
    </source>
</reference>
<sequence>MSKYFTLEELTRSQTAVRLGKDNTPNATQKRDLLRLMDYLDGIREEFGEPIKVTSGFRSWRVNKDVGGVKNSQHLAGQAADIVPAKSPERLRELFDLIRKRGGYQQVIFERKGQSVWVHVAIPPLGEIPKQEAMTTNDGKNFTRLK</sequence>
<dbReference type="EMBL" id="BK015856">
    <property type="protein sequence ID" value="DAD69781.1"/>
    <property type="molecule type" value="Genomic_DNA"/>
</dbReference>
<dbReference type="Pfam" id="PF08291">
    <property type="entry name" value="Peptidase_M15_3"/>
    <property type="match status" value="1"/>
</dbReference>
<dbReference type="SUPFAM" id="SSF55166">
    <property type="entry name" value="Hedgehog/DD-peptidase"/>
    <property type="match status" value="1"/>
</dbReference>
<evidence type="ECO:0000313" key="2">
    <source>
        <dbReference type="EMBL" id="DAD69781.1"/>
    </source>
</evidence>
<dbReference type="InterPro" id="IPR013230">
    <property type="entry name" value="Peptidase_M15A_C"/>
</dbReference>
<organism evidence="2">
    <name type="scientific">Siphoviridae sp. ctfYP22</name>
    <dbReference type="NCBI Taxonomy" id="2827584"/>
    <lineage>
        <taxon>Viruses</taxon>
        <taxon>Duplodnaviria</taxon>
        <taxon>Heunggongvirae</taxon>
        <taxon>Uroviricota</taxon>
        <taxon>Caudoviricetes</taxon>
    </lineage>
</organism>
<accession>A0A8S5LI63</accession>
<evidence type="ECO:0000259" key="1">
    <source>
        <dbReference type="Pfam" id="PF08291"/>
    </source>
</evidence>
<dbReference type="Gene3D" id="3.30.1380.10">
    <property type="match status" value="1"/>
</dbReference>
<name>A0A8S5LI63_9CAUD</name>
<protein>
    <submittedName>
        <fullName evidence="2">Peptidase</fullName>
    </submittedName>
</protein>